<dbReference type="SUPFAM" id="SSF52540">
    <property type="entry name" value="P-loop containing nucleoside triphosphate hydrolases"/>
    <property type="match status" value="1"/>
</dbReference>
<name>A0A9X1LFH6_9GAMM</name>
<feature type="domain" description="Protein CR006 P-loop" evidence="1">
    <location>
        <begin position="12"/>
        <end position="160"/>
    </location>
</feature>
<dbReference type="AlphaFoldDB" id="A0A9X1LFH6"/>
<dbReference type="InterPro" id="IPR027417">
    <property type="entry name" value="P-loop_NTPase"/>
</dbReference>
<organism evidence="2 3">
    <name type="scientific">Marinomonas algarum</name>
    <dbReference type="NCBI Taxonomy" id="2883105"/>
    <lineage>
        <taxon>Bacteria</taxon>
        <taxon>Pseudomonadati</taxon>
        <taxon>Pseudomonadota</taxon>
        <taxon>Gammaproteobacteria</taxon>
        <taxon>Oceanospirillales</taxon>
        <taxon>Oceanospirillaceae</taxon>
        <taxon>Marinomonas</taxon>
    </lineage>
</organism>
<protein>
    <submittedName>
        <fullName evidence="2">AAA family ATPase</fullName>
    </submittedName>
</protein>
<sequence>MINEIQINPPVATYQNAARLSDLRRINYIFGANGTGKTTISRVIAGDQGYEHCQLVWQGGGALERMVYNRHFVDRNFNQDGPLQSVFTLGENQVEAEREIARLRPEMDKINGKISSLNIQLDGEDGQSGKRQELSNLDPSLRDKCWKQKQLHDDYFQAAFSGVVA</sequence>
<reference evidence="2" key="1">
    <citation type="submission" date="2021-10" db="EMBL/GenBank/DDBJ databases">
        <title>Marinomonas pontica sp. nov., isolated from the Black Sea.</title>
        <authorList>
            <person name="Zhao L.-H."/>
            <person name="Xue J.-H."/>
        </authorList>
    </citation>
    <scope>NUCLEOTIDE SEQUENCE</scope>
    <source>
        <strain evidence="2">E8</strain>
    </source>
</reference>
<evidence type="ECO:0000259" key="1">
    <source>
        <dbReference type="Pfam" id="PF13166"/>
    </source>
</evidence>
<dbReference type="RefSeq" id="WP_226755353.1">
    <property type="nucleotide sequence ID" value="NZ_JAJATW010000031.1"/>
</dbReference>
<dbReference type="Pfam" id="PF13166">
    <property type="entry name" value="AAA_13"/>
    <property type="match status" value="1"/>
</dbReference>
<evidence type="ECO:0000313" key="3">
    <source>
        <dbReference type="Proteomes" id="UP001139095"/>
    </source>
</evidence>
<dbReference type="Proteomes" id="UP001139095">
    <property type="component" value="Unassembled WGS sequence"/>
</dbReference>
<comment type="caution">
    <text evidence="2">The sequence shown here is derived from an EMBL/GenBank/DDBJ whole genome shotgun (WGS) entry which is preliminary data.</text>
</comment>
<dbReference type="EMBL" id="JAJATW010000031">
    <property type="protein sequence ID" value="MCB5163009.1"/>
    <property type="molecule type" value="Genomic_DNA"/>
</dbReference>
<proteinExistence type="predicted"/>
<dbReference type="InterPro" id="IPR026866">
    <property type="entry name" value="CR006_AAA"/>
</dbReference>
<gene>
    <name evidence="2" type="ORF">LG368_14075</name>
</gene>
<evidence type="ECO:0000313" key="2">
    <source>
        <dbReference type="EMBL" id="MCB5163009.1"/>
    </source>
</evidence>
<accession>A0A9X1LFH6</accession>
<keyword evidence="3" id="KW-1185">Reference proteome</keyword>